<dbReference type="AlphaFoldDB" id="A0A8S1UQV1"/>
<organism evidence="1 2">
    <name type="scientific">Paramecium octaurelia</name>
    <dbReference type="NCBI Taxonomy" id="43137"/>
    <lineage>
        <taxon>Eukaryota</taxon>
        <taxon>Sar</taxon>
        <taxon>Alveolata</taxon>
        <taxon>Ciliophora</taxon>
        <taxon>Intramacronucleata</taxon>
        <taxon>Oligohymenophorea</taxon>
        <taxon>Peniculida</taxon>
        <taxon>Parameciidae</taxon>
        <taxon>Paramecium</taxon>
    </lineage>
</organism>
<gene>
    <name evidence="1" type="ORF">POCTA_138.1.T0450256</name>
</gene>
<proteinExistence type="predicted"/>
<accession>A0A8S1UQV1</accession>
<dbReference type="EMBL" id="CAJJDP010000045">
    <property type="protein sequence ID" value="CAD8164836.1"/>
    <property type="molecule type" value="Genomic_DNA"/>
</dbReference>
<evidence type="ECO:0000313" key="2">
    <source>
        <dbReference type="Proteomes" id="UP000683925"/>
    </source>
</evidence>
<protein>
    <submittedName>
        <fullName evidence="1">Uncharacterized protein</fullName>
    </submittedName>
</protein>
<dbReference type="Proteomes" id="UP000683925">
    <property type="component" value="Unassembled WGS sequence"/>
</dbReference>
<name>A0A8S1UQV1_PAROT</name>
<evidence type="ECO:0000313" key="1">
    <source>
        <dbReference type="EMBL" id="CAD8164836.1"/>
    </source>
</evidence>
<reference evidence="1" key="1">
    <citation type="submission" date="2021-01" db="EMBL/GenBank/DDBJ databases">
        <authorList>
            <consortium name="Genoscope - CEA"/>
            <person name="William W."/>
        </authorList>
    </citation>
    <scope>NUCLEOTIDE SEQUENCE</scope>
</reference>
<sequence>MKRGLFYINIFDDSPNFNAYESLLHIYNQVSAIYFLLSIVYLLELDSHILQSSGNKLNSLFYQFLDTLKGKCSAQFIIRITKQQVG</sequence>
<comment type="caution">
    <text evidence="1">The sequence shown here is derived from an EMBL/GenBank/DDBJ whole genome shotgun (WGS) entry which is preliminary data.</text>
</comment>
<keyword evidence="2" id="KW-1185">Reference proteome</keyword>